<dbReference type="SMART" id="SM00837">
    <property type="entry name" value="DPBB_1"/>
    <property type="match status" value="1"/>
</dbReference>
<protein>
    <submittedName>
        <fullName evidence="2">RlpA-like protein, double-psi beta-barrel domain</fullName>
    </submittedName>
</protein>
<dbReference type="InterPro" id="IPR044206">
    <property type="entry name" value="EGC1/2"/>
</dbReference>
<evidence type="ECO:0000313" key="3">
    <source>
        <dbReference type="Proteomes" id="UP001370490"/>
    </source>
</evidence>
<evidence type="ECO:0000313" key="2">
    <source>
        <dbReference type="EMBL" id="KAK6912443.1"/>
    </source>
</evidence>
<dbReference type="PANTHER" id="PTHR47295:SF4">
    <property type="entry name" value="EXPANSIN-LIKE EG45 DOMAIN-CONTAINING PROTEIN"/>
    <property type="match status" value="1"/>
</dbReference>
<comment type="caution">
    <text evidence="2">The sequence shown here is derived from an EMBL/GenBank/DDBJ whole genome shotgun (WGS) entry which is preliminary data.</text>
</comment>
<dbReference type="AlphaFoldDB" id="A0AAN8U8U2"/>
<dbReference type="EMBL" id="JBAMMX010000027">
    <property type="protein sequence ID" value="KAK6912443.1"/>
    <property type="molecule type" value="Genomic_DNA"/>
</dbReference>
<proteinExistence type="predicted"/>
<accession>A0AAN8U8U2</accession>
<dbReference type="InterPro" id="IPR007112">
    <property type="entry name" value="Expansin/allergen_DPBB_dom"/>
</dbReference>
<feature type="domain" description="Expansin-like EG45" evidence="1">
    <location>
        <begin position="1"/>
        <end position="82"/>
    </location>
</feature>
<name>A0AAN8U8U2_9MAGN</name>
<dbReference type="GO" id="GO:0009627">
    <property type="term" value="P:systemic acquired resistance"/>
    <property type="evidence" value="ECO:0007669"/>
    <property type="project" value="InterPro"/>
</dbReference>
<keyword evidence="3" id="KW-1185">Reference proteome</keyword>
<gene>
    <name evidence="2" type="ORF">RJ641_022044</name>
</gene>
<reference evidence="2 3" key="1">
    <citation type="submission" date="2023-12" db="EMBL/GenBank/DDBJ databases">
        <title>A high-quality genome assembly for Dillenia turbinata (Dilleniales).</title>
        <authorList>
            <person name="Chanderbali A."/>
        </authorList>
    </citation>
    <scope>NUCLEOTIDE SEQUENCE [LARGE SCALE GENOMIC DNA]</scope>
    <source>
        <strain evidence="2">LSX21</strain>
        <tissue evidence="2">Leaf</tissue>
    </source>
</reference>
<dbReference type="CDD" id="cd22269">
    <property type="entry name" value="DPBB_EG45-like"/>
    <property type="match status" value="1"/>
</dbReference>
<evidence type="ECO:0000259" key="1">
    <source>
        <dbReference type="PROSITE" id="PS50842"/>
    </source>
</evidence>
<organism evidence="2 3">
    <name type="scientific">Dillenia turbinata</name>
    <dbReference type="NCBI Taxonomy" id="194707"/>
    <lineage>
        <taxon>Eukaryota</taxon>
        <taxon>Viridiplantae</taxon>
        <taxon>Streptophyta</taxon>
        <taxon>Embryophyta</taxon>
        <taxon>Tracheophyta</taxon>
        <taxon>Spermatophyta</taxon>
        <taxon>Magnoliopsida</taxon>
        <taxon>eudicotyledons</taxon>
        <taxon>Gunneridae</taxon>
        <taxon>Pentapetalae</taxon>
        <taxon>Dilleniales</taxon>
        <taxon>Dilleniaceae</taxon>
        <taxon>Dillenia</taxon>
    </lineage>
</organism>
<dbReference type="SUPFAM" id="SSF50685">
    <property type="entry name" value="Barwin-like endoglucanases"/>
    <property type="match status" value="1"/>
</dbReference>
<dbReference type="Pfam" id="PF03330">
    <property type="entry name" value="DPBB_1"/>
    <property type="match status" value="1"/>
</dbReference>
<dbReference type="Proteomes" id="UP001370490">
    <property type="component" value="Unassembled WGS sequence"/>
</dbReference>
<dbReference type="PANTHER" id="PTHR47295">
    <property type="entry name" value="EG45-LIKE DOMAIN CONTAINING PROTEIN 1-RELATED"/>
    <property type="match status" value="1"/>
</dbReference>
<dbReference type="InterPro" id="IPR036908">
    <property type="entry name" value="RlpA-like_sf"/>
</dbReference>
<sequence length="91" mass="9876">MIAAADGELWNKGEACGQTYQVTCLSGTNKGTPHPCRDSRTVEMKIVELCPDGCRGTIDLSREAFASIADPDSGSINISYQQYIKDITTFI</sequence>
<dbReference type="GO" id="GO:0048046">
    <property type="term" value="C:apoplast"/>
    <property type="evidence" value="ECO:0007669"/>
    <property type="project" value="InterPro"/>
</dbReference>
<dbReference type="PROSITE" id="PS50842">
    <property type="entry name" value="EXPANSIN_EG45"/>
    <property type="match status" value="1"/>
</dbReference>
<dbReference type="Gene3D" id="2.40.40.10">
    <property type="entry name" value="RlpA-like domain"/>
    <property type="match status" value="1"/>
</dbReference>
<dbReference type="InterPro" id="IPR009009">
    <property type="entry name" value="RlpA-like_DPBB"/>
</dbReference>